<protein>
    <submittedName>
        <fullName evidence="2 3">Uncharacterized protein</fullName>
    </submittedName>
</protein>
<reference evidence="3" key="5">
    <citation type="submission" date="2015-06" db="UniProtKB">
        <authorList>
            <consortium name="EnsemblFungi"/>
        </authorList>
    </citation>
    <scope>IDENTIFICATION</scope>
    <source>
        <strain evidence="3">ATCC 64411</strain>
    </source>
</reference>
<reference evidence="3" key="4">
    <citation type="journal article" date="2015" name="G3 (Bethesda)">
        <title>Genome sequences of three phytopathogenic species of the Magnaporthaceae family of fungi.</title>
        <authorList>
            <person name="Okagaki L.H."/>
            <person name="Nunes C.C."/>
            <person name="Sailsbery J."/>
            <person name="Clay B."/>
            <person name="Brown D."/>
            <person name="John T."/>
            <person name="Oh Y."/>
            <person name="Young N."/>
            <person name="Fitzgerald M."/>
            <person name="Haas B.J."/>
            <person name="Zeng Q."/>
            <person name="Young S."/>
            <person name="Adiconis X."/>
            <person name="Fan L."/>
            <person name="Levin J.Z."/>
            <person name="Mitchell T.K."/>
            <person name="Okubara P.A."/>
            <person name="Farman M.L."/>
            <person name="Kohn L.M."/>
            <person name="Birren B."/>
            <person name="Ma L.-J."/>
            <person name="Dean R.A."/>
        </authorList>
    </citation>
    <scope>NUCLEOTIDE SEQUENCE</scope>
    <source>
        <strain evidence="3">ATCC 64411 / 73-15</strain>
    </source>
</reference>
<gene>
    <name evidence="2" type="ORF">MAPG_09700</name>
</gene>
<name>A0A0C4EAM5_MAGP6</name>
<keyword evidence="4" id="KW-1185">Reference proteome</keyword>
<evidence type="ECO:0000256" key="1">
    <source>
        <dbReference type="RuleBase" id="RU000487"/>
    </source>
</evidence>
<evidence type="ECO:0000313" key="3">
    <source>
        <dbReference type="EnsemblFungi" id="MAPG_09700T0"/>
    </source>
</evidence>
<dbReference type="Gene3D" id="3.90.640.10">
    <property type="entry name" value="Actin, Chain A, domain 4"/>
    <property type="match status" value="1"/>
</dbReference>
<dbReference type="Proteomes" id="UP000011715">
    <property type="component" value="Unassembled WGS sequence"/>
</dbReference>
<dbReference type="STRING" id="644358.A0A0C4EAM5"/>
<accession>A0A0C4EAM5</accession>
<dbReference type="eggNOG" id="KOG0676">
    <property type="taxonomic scope" value="Eukaryota"/>
</dbReference>
<dbReference type="InterPro" id="IPR004000">
    <property type="entry name" value="Actin"/>
</dbReference>
<dbReference type="SMART" id="SM00268">
    <property type="entry name" value="ACTIN"/>
    <property type="match status" value="1"/>
</dbReference>
<evidence type="ECO:0000313" key="4">
    <source>
        <dbReference type="Proteomes" id="UP000011715"/>
    </source>
</evidence>
<organism evidence="3 4">
    <name type="scientific">Magnaporthiopsis poae (strain ATCC 64411 / 73-15)</name>
    <name type="common">Kentucky bluegrass fungus</name>
    <name type="synonym">Magnaporthe poae</name>
    <dbReference type="NCBI Taxonomy" id="644358"/>
    <lineage>
        <taxon>Eukaryota</taxon>
        <taxon>Fungi</taxon>
        <taxon>Dikarya</taxon>
        <taxon>Ascomycota</taxon>
        <taxon>Pezizomycotina</taxon>
        <taxon>Sordariomycetes</taxon>
        <taxon>Sordariomycetidae</taxon>
        <taxon>Magnaporthales</taxon>
        <taxon>Magnaporthaceae</taxon>
        <taxon>Magnaporthiopsis</taxon>
    </lineage>
</organism>
<dbReference type="PRINTS" id="PR00190">
    <property type="entry name" value="ACTIN"/>
</dbReference>
<reference evidence="2" key="1">
    <citation type="submission" date="2010-05" db="EMBL/GenBank/DDBJ databases">
        <title>The Genome Sequence of Magnaporthe poae strain ATCC 64411.</title>
        <authorList>
            <consortium name="The Broad Institute Genome Sequencing Platform"/>
            <consortium name="Broad Institute Genome Sequencing Center for Infectious Disease"/>
            <person name="Ma L.-J."/>
            <person name="Dead R."/>
            <person name="Young S."/>
            <person name="Zeng Q."/>
            <person name="Koehrsen M."/>
            <person name="Alvarado L."/>
            <person name="Berlin A."/>
            <person name="Chapman S.B."/>
            <person name="Chen Z."/>
            <person name="Freedman E."/>
            <person name="Gellesch M."/>
            <person name="Goldberg J."/>
            <person name="Griggs A."/>
            <person name="Gujja S."/>
            <person name="Heilman E.R."/>
            <person name="Heiman D."/>
            <person name="Hepburn T."/>
            <person name="Howarth C."/>
            <person name="Jen D."/>
            <person name="Larson L."/>
            <person name="Mehta T."/>
            <person name="Neiman D."/>
            <person name="Pearson M."/>
            <person name="Roberts A."/>
            <person name="Saif S."/>
            <person name="Shea T."/>
            <person name="Shenoy N."/>
            <person name="Sisk P."/>
            <person name="Stolte C."/>
            <person name="Sykes S."/>
            <person name="Walk T."/>
            <person name="White J."/>
            <person name="Yandava C."/>
            <person name="Haas B."/>
            <person name="Nusbaum C."/>
            <person name="Birren B."/>
        </authorList>
    </citation>
    <scope>NUCLEOTIDE SEQUENCE</scope>
    <source>
        <strain evidence="2">ATCC 64411</strain>
    </source>
</reference>
<dbReference type="OrthoDB" id="5132116at2759"/>
<dbReference type="SUPFAM" id="SSF53067">
    <property type="entry name" value="Actin-like ATPase domain"/>
    <property type="match status" value="2"/>
</dbReference>
<proteinExistence type="inferred from homology"/>
<dbReference type="EnsemblFungi" id="MAPG_09700T0">
    <property type="protein sequence ID" value="MAPG_09700T0"/>
    <property type="gene ID" value="MAPG_09700"/>
</dbReference>
<dbReference type="EMBL" id="ADBL01002482">
    <property type="status" value="NOT_ANNOTATED_CDS"/>
    <property type="molecule type" value="Genomic_DNA"/>
</dbReference>
<evidence type="ECO:0000313" key="2">
    <source>
        <dbReference type="EMBL" id="KLU91177.1"/>
    </source>
</evidence>
<reference evidence="4" key="2">
    <citation type="submission" date="2010-05" db="EMBL/GenBank/DDBJ databases">
        <title>The genome sequence of Magnaporthe poae strain ATCC 64411.</title>
        <authorList>
            <person name="Ma L.-J."/>
            <person name="Dead R."/>
            <person name="Young S."/>
            <person name="Zeng Q."/>
            <person name="Koehrsen M."/>
            <person name="Alvarado L."/>
            <person name="Berlin A."/>
            <person name="Chapman S.B."/>
            <person name="Chen Z."/>
            <person name="Freedman E."/>
            <person name="Gellesch M."/>
            <person name="Goldberg J."/>
            <person name="Griggs A."/>
            <person name="Gujja S."/>
            <person name="Heilman E.R."/>
            <person name="Heiman D."/>
            <person name="Hepburn T."/>
            <person name="Howarth C."/>
            <person name="Jen D."/>
            <person name="Larson L."/>
            <person name="Mehta T."/>
            <person name="Neiman D."/>
            <person name="Pearson M."/>
            <person name="Roberts A."/>
            <person name="Saif S."/>
            <person name="Shea T."/>
            <person name="Shenoy N."/>
            <person name="Sisk P."/>
            <person name="Stolte C."/>
            <person name="Sykes S."/>
            <person name="Walk T."/>
            <person name="White J."/>
            <person name="Yandava C."/>
            <person name="Haas B."/>
            <person name="Nusbaum C."/>
            <person name="Birren B."/>
        </authorList>
    </citation>
    <scope>NUCLEOTIDE SEQUENCE [LARGE SCALE GENOMIC DNA]</scope>
    <source>
        <strain evidence="4">ATCC 64411 / 73-15</strain>
    </source>
</reference>
<comment type="similarity">
    <text evidence="1">Belongs to the actin family.</text>
</comment>
<dbReference type="Pfam" id="PF00022">
    <property type="entry name" value="Actin"/>
    <property type="match status" value="1"/>
</dbReference>
<dbReference type="Gene3D" id="3.30.420.40">
    <property type="match status" value="2"/>
</dbReference>
<dbReference type="VEuPathDB" id="FungiDB:MAPG_09700"/>
<dbReference type="AlphaFoldDB" id="A0A0C4EAM5"/>
<dbReference type="EMBL" id="GL876976">
    <property type="protein sequence ID" value="KLU91177.1"/>
    <property type="molecule type" value="Genomic_DNA"/>
</dbReference>
<reference evidence="2" key="3">
    <citation type="submission" date="2011-03" db="EMBL/GenBank/DDBJ databases">
        <title>Annotation of Magnaporthe poae ATCC 64411.</title>
        <authorList>
            <person name="Ma L.-J."/>
            <person name="Dead R."/>
            <person name="Young S.K."/>
            <person name="Zeng Q."/>
            <person name="Gargeya S."/>
            <person name="Fitzgerald M."/>
            <person name="Haas B."/>
            <person name="Abouelleil A."/>
            <person name="Alvarado L."/>
            <person name="Arachchi H.M."/>
            <person name="Berlin A."/>
            <person name="Brown A."/>
            <person name="Chapman S.B."/>
            <person name="Chen Z."/>
            <person name="Dunbar C."/>
            <person name="Freedman E."/>
            <person name="Gearin G."/>
            <person name="Gellesch M."/>
            <person name="Goldberg J."/>
            <person name="Griggs A."/>
            <person name="Gujja S."/>
            <person name="Heiman D."/>
            <person name="Howarth C."/>
            <person name="Larson L."/>
            <person name="Lui A."/>
            <person name="MacDonald P.J.P."/>
            <person name="Mehta T."/>
            <person name="Montmayeur A."/>
            <person name="Murphy C."/>
            <person name="Neiman D."/>
            <person name="Pearson M."/>
            <person name="Priest M."/>
            <person name="Roberts A."/>
            <person name="Saif S."/>
            <person name="Shea T."/>
            <person name="Shenoy N."/>
            <person name="Sisk P."/>
            <person name="Stolte C."/>
            <person name="Sykes S."/>
            <person name="Yandava C."/>
            <person name="Wortman J."/>
            <person name="Nusbaum C."/>
            <person name="Birren B."/>
        </authorList>
    </citation>
    <scope>NUCLEOTIDE SEQUENCE</scope>
    <source>
        <strain evidence="2">ATCC 64411</strain>
    </source>
</reference>
<dbReference type="InterPro" id="IPR043129">
    <property type="entry name" value="ATPase_NBD"/>
</dbReference>
<dbReference type="PANTHER" id="PTHR11937">
    <property type="entry name" value="ACTIN"/>
    <property type="match status" value="1"/>
</dbReference>
<sequence>MKRISLRPSTLCCTRHTLTSLIRSYTTKAGFAGDITPSLVFPSVVGQSLVGYEAQSDDDLKRPIVNGIIEDWDRVEALWKDVYSELDVSSAAHPVVLTDGLEGTRHDTERTTRVFFETLNVPSIYPGKRPTLCIHSVGREGGISVDPGHGATRIAHVFAGFALPLQTTEGVGGSVVSRHLEHLLRRTPAFRDGVPPAVLQDIKERLCRVSLDFQRDSREYKESEERPYELPDGQVVRLGKELFHAPEALFNPDIFDVQPTAQRGIPSAVAQTILKCDEDIRMDRFGQIVVEQDPRGGFTVSGPRCALRSLARLGPEKAKRLVVAPPRRHGVGLDPLDPGFPKVGYGSARTGIGALNGQASVRRR</sequence>